<evidence type="ECO:0000259" key="3">
    <source>
        <dbReference type="Pfam" id="PF00501"/>
    </source>
</evidence>
<comment type="similarity">
    <text evidence="1">Belongs to the ATP-dependent AMP-binding enzyme family.</text>
</comment>
<feature type="domain" description="AMP-binding enzyme C-terminal" evidence="4">
    <location>
        <begin position="467"/>
        <end position="526"/>
    </location>
</feature>
<comment type="caution">
    <text evidence="5">The sequence shown here is derived from an EMBL/GenBank/DDBJ whole genome shotgun (WGS) entry which is preliminary data.</text>
</comment>
<dbReference type="SUPFAM" id="SSF56801">
    <property type="entry name" value="Acetyl-CoA synthetase-like"/>
    <property type="match status" value="1"/>
</dbReference>
<accession>A0AAP0HR31</accession>
<dbReference type="InterPro" id="IPR000873">
    <property type="entry name" value="AMP-dep_synth/lig_dom"/>
</dbReference>
<sequence>MISVASPETISEKQQKPQLSDEETFIFKSKLPDIEIPTHLPLPTYCFERLPEVSNKPCLISASNGRTYTYAETHLLCHKTALAFSKLGLKRGDCLMILLQNCPEFVFSFMGASIIGAVTTAANPFYTPSEIAKQLSSSSAKLVITLSQYANKLKDSEFDFKIITIDDPFEHSLQFWPLLAELDETEHETELERIEIDDPVALPYSSGTTGLPKGVILTHKSLISSVAQQVDGENPNLYLKTEDVVLCVLPLFHIYALNSVLLCSLRAGASLLLMHKFEMGTLLELIQRFRVSVAAVVPPIVMALAKNPTVEMFDLSSIRIVLSGAAPLGKELEVALKNRVPQAVFGQGYGMTEAGPVLSMCPAFAKQPLPSKSGSCGTVVRNAELKIVDPETGSSLPHNQRGEICIRGPQIMKGYLNDPEATKNTIDVEGWLHTGDIGYVDEDGEVFIVDRVKELIKFKGFQVPPAELEALLISHPSITDAAVVPQKDPTAGEVPVAFVVRSNDIDLTEEAVKELIAKQVVFYKRLHKGWGARLVSIGLIKPEGGTEKDSNTLLDQSSTEFKLKRLNTRSNSVSMSNIKILV</sequence>
<evidence type="ECO:0000313" key="6">
    <source>
        <dbReference type="Proteomes" id="UP001419268"/>
    </source>
</evidence>
<dbReference type="InterPro" id="IPR025110">
    <property type="entry name" value="AMP-bd_C"/>
</dbReference>
<dbReference type="Gene3D" id="3.40.50.12780">
    <property type="entry name" value="N-terminal domain of ligase-like"/>
    <property type="match status" value="1"/>
</dbReference>
<dbReference type="Pfam" id="PF00501">
    <property type="entry name" value="AMP-binding"/>
    <property type="match status" value="1"/>
</dbReference>
<dbReference type="Proteomes" id="UP001419268">
    <property type="component" value="Unassembled WGS sequence"/>
</dbReference>
<evidence type="ECO:0008006" key="7">
    <source>
        <dbReference type="Google" id="ProtNLM"/>
    </source>
</evidence>
<evidence type="ECO:0000259" key="4">
    <source>
        <dbReference type="Pfam" id="PF13193"/>
    </source>
</evidence>
<dbReference type="InterPro" id="IPR042099">
    <property type="entry name" value="ANL_N_sf"/>
</dbReference>
<keyword evidence="6" id="KW-1185">Reference proteome</keyword>
<gene>
    <name evidence="5" type="ORF">Scep_027048</name>
</gene>
<dbReference type="Pfam" id="PF13193">
    <property type="entry name" value="AMP-binding_C"/>
    <property type="match status" value="1"/>
</dbReference>
<dbReference type="PANTHER" id="PTHR24096:SF169">
    <property type="entry name" value="4-COUMARATE--COA LIGASE 3"/>
    <property type="match status" value="1"/>
</dbReference>
<dbReference type="GO" id="GO:0016207">
    <property type="term" value="F:4-coumarate-CoA ligase activity"/>
    <property type="evidence" value="ECO:0007669"/>
    <property type="project" value="TreeGrafter"/>
</dbReference>
<feature type="domain" description="AMP-dependent synthetase/ligase" evidence="3">
    <location>
        <begin position="54"/>
        <end position="416"/>
    </location>
</feature>
<dbReference type="PANTHER" id="PTHR24096">
    <property type="entry name" value="LONG-CHAIN-FATTY-ACID--COA LIGASE"/>
    <property type="match status" value="1"/>
</dbReference>
<name>A0AAP0HR31_9MAGN</name>
<evidence type="ECO:0000256" key="1">
    <source>
        <dbReference type="ARBA" id="ARBA00006432"/>
    </source>
</evidence>
<reference evidence="5 6" key="1">
    <citation type="submission" date="2024-01" db="EMBL/GenBank/DDBJ databases">
        <title>Genome assemblies of Stephania.</title>
        <authorList>
            <person name="Yang L."/>
        </authorList>
    </citation>
    <scope>NUCLEOTIDE SEQUENCE [LARGE SCALE GENOMIC DNA]</scope>
    <source>
        <strain evidence="5">JXDWG</strain>
        <tissue evidence="5">Leaf</tissue>
    </source>
</reference>
<protein>
    <recommendedName>
        <fullName evidence="7">4-coumarate--CoA ligase</fullName>
    </recommendedName>
</protein>
<dbReference type="EMBL" id="JBBNAG010000011">
    <property type="protein sequence ID" value="KAK9095579.1"/>
    <property type="molecule type" value="Genomic_DNA"/>
</dbReference>
<keyword evidence="2" id="KW-0436">Ligase</keyword>
<evidence type="ECO:0000313" key="5">
    <source>
        <dbReference type="EMBL" id="KAK9095579.1"/>
    </source>
</evidence>
<dbReference type="InterPro" id="IPR020845">
    <property type="entry name" value="AMP-binding_CS"/>
</dbReference>
<dbReference type="AlphaFoldDB" id="A0AAP0HR31"/>
<proteinExistence type="inferred from homology"/>
<dbReference type="PROSITE" id="PS00455">
    <property type="entry name" value="AMP_BINDING"/>
    <property type="match status" value="1"/>
</dbReference>
<dbReference type="InterPro" id="IPR045851">
    <property type="entry name" value="AMP-bd_C_sf"/>
</dbReference>
<dbReference type="Gene3D" id="3.30.300.30">
    <property type="match status" value="1"/>
</dbReference>
<dbReference type="CDD" id="cd05904">
    <property type="entry name" value="4CL"/>
    <property type="match status" value="1"/>
</dbReference>
<evidence type="ECO:0000256" key="2">
    <source>
        <dbReference type="ARBA" id="ARBA00022598"/>
    </source>
</evidence>
<organism evidence="5 6">
    <name type="scientific">Stephania cephalantha</name>
    <dbReference type="NCBI Taxonomy" id="152367"/>
    <lineage>
        <taxon>Eukaryota</taxon>
        <taxon>Viridiplantae</taxon>
        <taxon>Streptophyta</taxon>
        <taxon>Embryophyta</taxon>
        <taxon>Tracheophyta</taxon>
        <taxon>Spermatophyta</taxon>
        <taxon>Magnoliopsida</taxon>
        <taxon>Ranunculales</taxon>
        <taxon>Menispermaceae</taxon>
        <taxon>Menispermoideae</taxon>
        <taxon>Cissampelideae</taxon>
        <taxon>Stephania</taxon>
    </lineage>
</organism>
<dbReference type="FunFam" id="3.40.50.12780:FF:000003">
    <property type="entry name" value="Long-chain-fatty-acid--CoA ligase FadD"/>
    <property type="match status" value="1"/>
</dbReference>